<evidence type="ECO:0000313" key="3">
    <source>
        <dbReference type="Proteomes" id="UP000823388"/>
    </source>
</evidence>
<proteinExistence type="predicted"/>
<feature type="region of interest" description="Disordered" evidence="1">
    <location>
        <begin position="39"/>
        <end position="137"/>
    </location>
</feature>
<protein>
    <submittedName>
        <fullName evidence="2">Uncharacterized protein</fullName>
    </submittedName>
</protein>
<dbReference type="Proteomes" id="UP000823388">
    <property type="component" value="Chromosome 2N"/>
</dbReference>
<feature type="compositionally biased region" description="Basic and acidic residues" evidence="1">
    <location>
        <begin position="82"/>
        <end position="98"/>
    </location>
</feature>
<accession>A0A8T0VUY0</accession>
<dbReference type="EMBL" id="CM029040">
    <property type="protein sequence ID" value="KAG2638267.1"/>
    <property type="molecule type" value="Genomic_DNA"/>
</dbReference>
<gene>
    <name evidence="2" type="ORF">PVAP13_2NG582120</name>
</gene>
<name>A0A8T0VUY0_PANVG</name>
<keyword evidence="3" id="KW-1185">Reference proteome</keyword>
<evidence type="ECO:0000256" key="1">
    <source>
        <dbReference type="SAM" id="MobiDB-lite"/>
    </source>
</evidence>
<evidence type="ECO:0000313" key="2">
    <source>
        <dbReference type="EMBL" id="KAG2638267.1"/>
    </source>
</evidence>
<dbReference type="AlphaFoldDB" id="A0A8T0VUY0"/>
<organism evidence="2 3">
    <name type="scientific">Panicum virgatum</name>
    <name type="common">Blackwell switchgrass</name>
    <dbReference type="NCBI Taxonomy" id="38727"/>
    <lineage>
        <taxon>Eukaryota</taxon>
        <taxon>Viridiplantae</taxon>
        <taxon>Streptophyta</taxon>
        <taxon>Embryophyta</taxon>
        <taxon>Tracheophyta</taxon>
        <taxon>Spermatophyta</taxon>
        <taxon>Magnoliopsida</taxon>
        <taxon>Liliopsida</taxon>
        <taxon>Poales</taxon>
        <taxon>Poaceae</taxon>
        <taxon>PACMAD clade</taxon>
        <taxon>Panicoideae</taxon>
        <taxon>Panicodae</taxon>
        <taxon>Paniceae</taxon>
        <taxon>Panicinae</taxon>
        <taxon>Panicum</taxon>
        <taxon>Panicum sect. Hiantes</taxon>
    </lineage>
</organism>
<comment type="caution">
    <text evidence="2">The sequence shown here is derived from an EMBL/GenBank/DDBJ whole genome shotgun (WGS) entry which is preliminary data.</text>
</comment>
<reference evidence="2" key="1">
    <citation type="submission" date="2020-05" db="EMBL/GenBank/DDBJ databases">
        <title>WGS assembly of Panicum virgatum.</title>
        <authorList>
            <person name="Lovell J.T."/>
            <person name="Jenkins J."/>
            <person name="Shu S."/>
            <person name="Juenger T.E."/>
            <person name="Schmutz J."/>
        </authorList>
    </citation>
    <scope>NUCLEOTIDE SEQUENCE</scope>
    <source>
        <strain evidence="2">AP13</strain>
    </source>
</reference>
<sequence>MIRIFSGSFWVNATLVHKDRPLVHCTCCRVVAGRTRRHVRGHEHDARSASVKRATVKQAKVAPWRRAPPLRTPEWSARRHRSTDGERARHRPREEKGGQRRSGIVIEVNGQLPDVTRVSASSGGREKQHPVGARRQG</sequence>